<feature type="non-terminal residue" evidence="5">
    <location>
        <position position="1"/>
    </location>
</feature>
<evidence type="ECO:0000256" key="4">
    <source>
        <dbReference type="ARBA" id="ARBA00022803"/>
    </source>
</evidence>
<proteinExistence type="predicted"/>
<dbReference type="InterPro" id="IPR011990">
    <property type="entry name" value="TPR-like_helical_dom_sf"/>
</dbReference>
<dbReference type="InterPro" id="IPR019734">
    <property type="entry name" value="TPR_rpt"/>
</dbReference>
<dbReference type="PANTHER" id="PTHR46630:SF1">
    <property type="entry name" value="TETRATRICOPEPTIDE REPEAT PROTEIN 29"/>
    <property type="match status" value="1"/>
</dbReference>
<gene>
    <name evidence="5" type="ORF">METZ01_LOCUS316389</name>
</gene>
<keyword evidence="4" id="KW-0802">TPR repeat</keyword>
<dbReference type="GO" id="GO:0005737">
    <property type="term" value="C:cytoplasm"/>
    <property type="evidence" value="ECO:0007669"/>
    <property type="project" value="UniProtKB-SubCell"/>
</dbReference>
<evidence type="ECO:0000313" key="5">
    <source>
        <dbReference type="EMBL" id="SVC63535.1"/>
    </source>
</evidence>
<comment type="subcellular location">
    <subcellularLocation>
        <location evidence="1">Cytoplasm</location>
    </subcellularLocation>
</comment>
<dbReference type="Gene3D" id="1.25.40.10">
    <property type="entry name" value="Tetratricopeptide repeat domain"/>
    <property type="match status" value="1"/>
</dbReference>
<evidence type="ECO:0000256" key="2">
    <source>
        <dbReference type="ARBA" id="ARBA00022490"/>
    </source>
</evidence>
<sequence>NVYWNENNPQRYDNAINEYKIMLDIDPEKYDLYKKIGHAYNNKNDFDNAIQYYEKYSKIFVDDSDILSNIAGAYLRLGNYEQSISSLEDAILLSNEEIYLKRSLLHHKYYSNNIDAIQYINDVTILLEKSENDIDSMDIYYSIKDYYVHIGEIKKSFEYVKKIIDMHKNKFGNMSSMDILLDKDQLYIFKHLNMMDSVKTYLDYYAENTVPPYDNMVPYIKCLYYLYTENYEMLATTTDDAESGLADF</sequence>
<dbReference type="InterPro" id="IPR051476">
    <property type="entry name" value="Bac_ResReg_Asp_Phosphatase"/>
</dbReference>
<evidence type="ECO:0000256" key="3">
    <source>
        <dbReference type="ARBA" id="ARBA00022737"/>
    </source>
</evidence>
<dbReference type="EMBL" id="UINC01102147">
    <property type="protein sequence ID" value="SVC63535.1"/>
    <property type="molecule type" value="Genomic_DNA"/>
</dbReference>
<name>A0A382NT66_9ZZZZ</name>
<dbReference type="SMART" id="SM00028">
    <property type="entry name" value="TPR"/>
    <property type="match status" value="2"/>
</dbReference>
<dbReference type="GO" id="GO:0003341">
    <property type="term" value="P:cilium movement"/>
    <property type="evidence" value="ECO:0007669"/>
    <property type="project" value="TreeGrafter"/>
</dbReference>
<keyword evidence="2" id="KW-0963">Cytoplasm</keyword>
<dbReference type="PROSITE" id="PS50005">
    <property type="entry name" value="TPR"/>
    <property type="match status" value="2"/>
</dbReference>
<protein>
    <submittedName>
        <fullName evidence="5">Uncharacterized protein</fullName>
    </submittedName>
</protein>
<keyword evidence="3" id="KW-0677">Repeat</keyword>
<reference evidence="5" key="1">
    <citation type="submission" date="2018-05" db="EMBL/GenBank/DDBJ databases">
        <authorList>
            <person name="Lanie J.A."/>
            <person name="Ng W.-L."/>
            <person name="Kazmierczak K.M."/>
            <person name="Andrzejewski T.M."/>
            <person name="Davidsen T.M."/>
            <person name="Wayne K.J."/>
            <person name="Tettelin H."/>
            <person name="Glass J.I."/>
            <person name="Rusch D."/>
            <person name="Podicherti R."/>
            <person name="Tsui H.-C.T."/>
            <person name="Winkler M.E."/>
        </authorList>
    </citation>
    <scope>NUCLEOTIDE SEQUENCE</scope>
</reference>
<dbReference type="PANTHER" id="PTHR46630">
    <property type="entry name" value="TETRATRICOPEPTIDE REPEAT PROTEIN 29"/>
    <property type="match status" value="1"/>
</dbReference>
<organism evidence="5">
    <name type="scientific">marine metagenome</name>
    <dbReference type="NCBI Taxonomy" id="408172"/>
    <lineage>
        <taxon>unclassified sequences</taxon>
        <taxon>metagenomes</taxon>
        <taxon>ecological metagenomes</taxon>
    </lineage>
</organism>
<dbReference type="Pfam" id="PF13181">
    <property type="entry name" value="TPR_8"/>
    <property type="match status" value="2"/>
</dbReference>
<accession>A0A382NT66</accession>
<evidence type="ECO:0000256" key="1">
    <source>
        <dbReference type="ARBA" id="ARBA00004496"/>
    </source>
</evidence>
<dbReference type="AlphaFoldDB" id="A0A382NT66"/>
<dbReference type="SUPFAM" id="SSF48452">
    <property type="entry name" value="TPR-like"/>
    <property type="match status" value="1"/>
</dbReference>
<dbReference type="GO" id="GO:0005929">
    <property type="term" value="C:cilium"/>
    <property type="evidence" value="ECO:0007669"/>
    <property type="project" value="TreeGrafter"/>
</dbReference>